<name>A0A2V1DPI5_9PLEO</name>
<dbReference type="Proteomes" id="UP000244855">
    <property type="component" value="Unassembled WGS sequence"/>
</dbReference>
<evidence type="ECO:0008006" key="4">
    <source>
        <dbReference type="Google" id="ProtNLM"/>
    </source>
</evidence>
<dbReference type="OrthoDB" id="3792830at2759"/>
<proteinExistence type="predicted"/>
<accession>A0A2V1DPI5</accession>
<evidence type="ECO:0000313" key="2">
    <source>
        <dbReference type="EMBL" id="PVI00143.1"/>
    </source>
</evidence>
<evidence type="ECO:0000256" key="1">
    <source>
        <dbReference type="SAM" id="MobiDB-lite"/>
    </source>
</evidence>
<feature type="region of interest" description="Disordered" evidence="1">
    <location>
        <begin position="384"/>
        <end position="407"/>
    </location>
</feature>
<reference evidence="2 3" key="1">
    <citation type="journal article" date="2018" name="Sci. Rep.">
        <title>Comparative genomics provides insights into the lifestyle and reveals functional heterogeneity of dark septate endophytic fungi.</title>
        <authorList>
            <person name="Knapp D.G."/>
            <person name="Nemeth J.B."/>
            <person name="Barry K."/>
            <person name="Hainaut M."/>
            <person name="Henrissat B."/>
            <person name="Johnson J."/>
            <person name="Kuo A."/>
            <person name="Lim J.H.P."/>
            <person name="Lipzen A."/>
            <person name="Nolan M."/>
            <person name="Ohm R.A."/>
            <person name="Tamas L."/>
            <person name="Grigoriev I.V."/>
            <person name="Spatafora J.W."/>
            <person name="Nagy L.G."/>
            <person name="Kovacs G.M."/>
        </authorList>
    </citation>
    <scope>NUCLEOTIDE SEQUENCE [LARGE SCALE GENOMIC DNA]</scope>
    <source>
        <strain evidence="2 3">DSE2036</strain>
    </source>
</reference>
<organism evidence="2 3">
    <name type="scientific">Periconia macrospinosa</name>
    <dbReference type="NCBI Taxonomy" id="97972"/>
    <lineage>
        <taxon>Eukaryota</taxon>
        <taxon>Fungi</taxon>
        <taxon>Dikarya</taxon>
        <taxon>Ascomycota</taxon>
        <taxon>Pezizomycotina</taxon>
        <taxon>Dothideomycetes</taxon>
        <taxon>Pleosporomycetidae</taxon>
        <taxon>Pleosporales</taxon>
        <taxon>Massarineae</taxon>
        <taxon>Periconiaceae</taxon>
        <taxon>Periconia</taxon>
    </lineage>
</organism>
<sequence>MDSVDSAAWQELEKLRKPFSITRETPVHDLDEYTFRAPRPGLFLGDFPARSEKNRICLVKSPEKSADQMLPQQPIYDVTRNRLEALSPELICAVVPHLDIFSLFSFWATSRTLKNVIEAWPAFRRLTAFPRLLSSAIALQCRFWTVGDLIRCIQDERCACCGEFGDIMYLVTPERWCLSCFLKVLTLVVYPEETQIPGGQETLDALKRVVSHVHLVPGAYGAGKPHGKVHDAYLVFDLRALEPFFPAPSHWMLPWKLFPAPSHLKLPWKLFPNSVDWMHCLKPYESRPFRYTTIVRAPYWNKLKLRFEEGLMCRACSSQCRVQMSSFPAPDNSPEWGRPGRRYSETGLGDHIRQYGAIVKTMRDDGRWRYFHYSQLGSKPVGCQSSKDRALTRSMSREIDRASRGTA</sequence>
<dbReference type="EMBL" id="KZ805378">
    <property type="protein sequence ID" value="PVI00143.1"/>
    <property type="molecule type" value="Genomic_DNA"/>
</dbReference>
<protein>
    <recommendedName>
        <fullName evidence="4">F-box domain-containing protein</fullName>
    </recommendedName>
</protein>
<gene>
    <name evidence="2" type="ORF">DM02DRAFT_709153</name>
</gene>
<keyword evidence="3" id="KW-1185">Reference proteome</keyword>
<evidence type="ECO:0000313" key="3">
    <source>
        <dbReference type="Proteomes" id="UP000244855"/>
    </source>
</evidence>
<dbReference type="AlphaFoldDB" id="A0A2V1DPI5"/>
<feature type="compositionally biased region" description="Basic and acidic residues" evidence="1">
    <location>
        <begin position="386"/>
        <end position="407"/>
    </location>
</feature>